<dbReference type="EMBL" id="CP045226">
    <property type="protein sequence ID" value="QFS47287.1"/>
    <property type="molecule type" value="Genomic_DNA"/>
</dbReference>
<sequence length="38" mass="4535">MVLGYHTFLRLYYVKKVHIENLLSLAIAERAALYHLFK</sequence>
<name>A0A5P8W3G6_9NOSO</name>
<organism evidence="1 2">
    <name type="scientific">Nostoc sphaeroides CCNUC1</name>
    <dbReference type="NCBI Taxonomy" id="2653204"/>
    <lineage>
        <taxon>Bacteria</taxon>
        <taxon>Bacillati</taxon>
        <taxon>Cyanobacteriota</taxon>
        <taxon>Cyanophyceae</taxon>
        <taxon>Nostocales</taxon>
        <taxon>Nostocaceae</taxon>
        <taxon>Nostoc</taxon>
    </lineage>
</organism>
<dbReference type="AlphaFoldDB" id="A0A5P8W3G6"/>
<keyword evidence="2" id="KW-1185">Reference proteome</keyword>
<reference evidence="1 2" key="1">
    <citation type="submission" date="2019-10" db="EMBL/GenBank/DDBJ databases">
        <title>Genomic and transcriptomic insights into the perfect genentic adaptation of a filamentous nitrogen-fixing cyanobacterium to rice fields.</title>
        <authorList>
            <person name="Chen Z."/>
        </authorList>
    </citation>
    <scope>NUCLEOTIDE SEQUENCE [LARGE SCALE GENOMIC DNA]</scope>
    <source>
        <strain evidence="1">CCNUC1</strain>
    </source>
</reference>
<accession>A0A5P8W3G6</accession>
<dbReference type="Proteomes" id="UP000326678">
    <property type="component" value="Chromosome Gxm1"/>
</dbReference>
<evidence type="ECO:0000313" key="2">
    <source>
        <dbReference type="Proteomes" id="UP000326678"/>
    </source>
</evidence>
<gene>
    <name evidence="1" type="ORF">GXM_04777</name>
</gene>
<evidence type="ECO:0000313" key="1">
    <source>
        <dbReference type="EMBL" id="QFS47287.1"/>
    </source>
</evidence>
<protein>
    <submittedName>
        <fullName evidence="1">Uncharacterized protein</fullName>
    </submittedName>
</protein>
<proteinExistence type="predicted"/>
<dbReference type="KEGG" id="nsh:GXM_04777"/>